<protein>
    <submittedName>
        <fullName evidence="4">Predicted protein</fullName>
    </submittedName>
</protein>
<keyword evidence="5" id="KW-1185">Reference proteome</keyword>
<organism evidence="5">
    <name type="scientific">Naegleria gruberi</name>
    <name type="common">Amoeba</name>
    <dbReference type="NCBI Taxonomy" id="5762"/>
    <lineage>
        <taxon>Eukaryota</taxon>
        <taxon>Discoba</taxon>
        <taxon>Heterolobosea</taxon>
        <taxon>Tetramitia</taxon>
        <taxon>Eutetramitia</taxon>
        <taxon>Vahlkampfiidae</taxon>
        <taxon>Naegleria</taxon>
    </lineage>
</organism>
<keyword evidence="2" id="KW-1133">Transmembrane helix</keyword>
<dbReference type="Gene3D" id="1.10.167.10">
    <property type="entry name" value="Regulator of G-protein Signalling 4, domain 2"/>
    <property type="match status" value="1"/>
</dbReference>
<dbReference type="KEGG" id="ngr:NAEGRDRAFT_50142"/>
<dbReference type="AlphaFoldDB" id="D2VJU8"/>
<proteinExistence type="predicted"/>
<evidence type="ECO:0000256" key="1">
    <source>
        <dbReference type="SAM" id="MobiDB-lite"/>
    </source>
</evidence>
<keyword evidence="2" id="KW-0472">Membrane</keyword>
<keyword evidence="2" id="KW-0812">Transmembrane</keyword>
<feature type="compositionally biased region" description="Low complexity" evidence="1">
    <location>
        <begin position="1"/>
        <end position="13"/>
    </location>
</feature>
<dbReference type="SMART" id="SM00315">
    <property type="entry name" value="RGS"/>
    <property type="match status" value="1"/>
</dbReference>
<evidence type="ECO:0000256" key="2">
    <source>
        <dbReference type="SAM" id="Phobius"/>
    </source>
</evidence>
<dbReference type="Proteomes" id="UP000006671">
    <property type="component" value="Unassembled WGS sequence"/>
</dbReference>
<reference evidence="4 5" key="1">
    <citation type="journal article" date="2010" name="Cell">
        <title>The genome of Naegleria gruberi illuminates early eukaryotic versatility.</title>
        <authorList>
            <person name="Fritz-Laylin L.K."/>
            <person name="Prochnik S.E."/>
            <person name="Ginger M.L."/>
            <person name="Dacks J.B."/>
            <person name="Carpenter M.L."/>
            <person name="Field M.C."/>
            <person name="Kuo A."/>
            <person name="Paredez A."/>
            <person name="Chapman J."/>
            <person name="Pham J."/>
            <person name="Shu S."/>
            <person name="Neupane R."/>
            <person name="Cipriano M."/>
            <person name="Mancuso J."/>
            <person name="Tu H."/>
            <person name="Salamov A."/>
            <person name="Lindquist E."/>
            <person name="Shapiro H."/>
            <person name="Lucas S."/>
            <person name="Grigoriev I.V."/>
            <person name="Cande W.Z."/>
            <person name="Fulton C."/>
            <person name="Rokhsar D.S."/>
            <person name="Dawson S.C."/>
        </authorList>
    </citation>
    <scope>NUCLEOTIDE SEQUENCE [LARGE SCALE GENOMIC DNA]</scope>
    <source>
        <strain evidence="4 5">NEG-M</strain>
    </source>
</reference>
<feature type="compositionally biased region" description="Low complexity" evidence="1">
    <location>
        <begin position="357"/>
        <end position="366"/>
    </location>
</feature>
<dbReference type="InParanoid" id="D2VJU8"/>
<dbReference type="RefSeq" id="XP_002675495.1">
    <property type="nucleotide sequence ID" value="XM_002675449.1"/>
</dbReference>
<sequence>MTSPTTLTSQTSQDPFFESSGSPTLPKKNSMSGKRSVVSKSNPSSTKTPLSSSITKFYNRACKIHTCCGIMEFNCLKLTSMLALAVSLTAFTFLIVIIALNYSVVTDISSRIGVLQTDATYYREMMKMASRIAADSEYNRTIALEYVDIYQNCFDNYYKSINSLYIVVPSEVIPYIRMNISREETMSRRAVKSELAALELVKTFNYSGAKFILDSDNYNYLLTGYSSEVQPVLDYAQAVSDGYANADLAVTTTSLVVIAVSMAIVIPIMIVFVCLSVTKDTSKEKQLRQVRKYLLIDTINDSVLCEKFKEFCKLERSEENFAVLEKINDYKKLCQRSFDIQVVLYDNDELSGSDMVSDTTTSSNETTDSKKKKNKKGFTEKDLFEIEKKKFELAFEVFTDYLDVRGDHSININKNLADKVKQFLDFFAKGENESLPESLFDAIETDVSILMMDTHHRFKAMIEIQIKEKKKVCPSPSFLYQNPSVLDIPTRELFIFCMWMRLLGVKAIKIFVYIE</sequence>
<dbReference type="InterPro" id="IPR016137">
    <property type="entry name" value="RGS"/>
</dbReference>
<feature type="transmembrane region" description="Helical" evidence="2">
    <location>
        <begin position="81"/>
        <end position="102"/>
    </location>
</feature>
<dbReference type="VEuPathDB" id="AmoebaDB:NAEGRDRAFT_50142"/>
<evidence type="ECO:0000313" key="5">
    <source>
        <dbReference type="Proteomes" id="UP000006671"/>
    </source>
</evidence>
<feature type="transmembrane region" description="Helical" evidence="2">
    <location>
        <begin position="255"/>
        <end position="278"/>
    </location>
</feature>
<accession>D2VJU8</accession>
<dbReference type="GeneID" id="8852839"/>
<feature type="region of interest" description="Disordered" evidence="1">
    <location>
        <begin position="353"/>
        <end position="372"/>
    </location>
</feature>
<feature type="region of interest" description="Disordered" evidence="1">
    <location>
        <begin position="1"/>
        <end position="51"/>
    </location>
</feature>
<dbReference type="SUPFAM" id="SSF48097">
    <property type="entry name" value="Regulator of G-protein signaling, RGS"/>
    <property type="match status" value="1"/>
</dbReference>
<gene>
    <name evidence="4" type="ORF">NAEGRDRAFT_50142</name>
</gene>
<dbReference type="EMBL" id="GG738877">
    <property type="protein sequence ID" value="EFC42751.1"/>
    <property type="molecule type" value="Genomic_DNA"/>
</dbReference>
<evidence type="ECO:0000313" key="4">
    <source>
        <dbReference type="EMBL" id="EFC42751.1"/>
    </source>
</evidence>
<dbReference type="Pfam" id="PF00615">
    <property type="entry name" value="RGS"/>
    <property type="match status" value="1"/>
</dbReference>
<feature type="domain" description="RGS" evidence="3">
    <location>
        <begin position="294"/>
        <end position="467"/>
    </location>
</feature>
<evidence type="ECO:0000259" key="3">
    <source>
        <dbReference type="SMART" id="SM00315"/>
    </source>
</evidence>
<name>D2VJU8_NAEGR</name>
<dbReference type="InterPro" id="IPR044926">
    <property type="entry name" value="RGS_subdomain_2"/>
</dbReference>
<dbReference type="InterPro" id="IPR036305">
    <property type="entry name" value="RGS_sf"/>
</dbReference>
<feature type="compositionally biased region" description="Polar residues" evidence="1">
    <location>
        <begin position="19"/>
        <end position="51"/>
    </location>
</feature>